<feature type="compositionally biased region" description="Basic and acidic residues" evidence="1">
    <location>
        <begin position="138"/>
        <end position="153"/>
    </location>
</feature>
<dbReference type="OrthoDB" id="8193799at2759"/>
<evidence type="ECO:0000256" key="1">
    <source>
        <dbReference type="SAM" id="MobiDB-lite"/>
    </source>
</evidence>
<keyword evidence="4" id="KW-1185">Reference proteome</keyword>
<evidence type="ECO:0000313" key="3">
    <source>
        <dbReference type="EMBL" id="CAG9864883.1"/>
    </source>
</evidence>
<protein>
    <submittedName>
        <fullName evidence="3">Uncharacterized protein</fullName>
    </submittedName>
</protein>
<dbReference type="Proteomes" id="UP001153712">
    <property type="component" value="Chromosome 9"/>
</dbReference>
<feature type="compositionally biased region" description="Acidic residues" evidence="1">
    <location>
        <begin position="215"/>
        <end position="234"/>
    </location>
</feature>
<feature type="signal peptide" evidence="2">
    <location>
        <begin position="1"/>
        <end position="20"/>
    </location>
</feature>
<gene>
    <name evidence="3" type="ORF">PHYEVI_LOCUS11133</name>
</gene>
<sequence>MWKYSCVIFAINVLFPIIFCYPYDELMEEQVDDTALVESTIREARAISPKSIHELLEPGTKQAYLHTFGDEPDDDGNVQGYLKKSKDKGDDGYKHFDSFHKKDSDKYGFEVHSEFGKLDKANVETGSKTRAEKKKKSKNAEGDDAKETKRAYEVVEGPEGYYLGEGDSGESQQYADGDSGAEEGEEESSPYSSDYSEGDEDGESYEKSSSYSTSSDDDGDGESEGYNEEEEEED</sequence>
<name>A0A9N9U1E9_PHYSR</name>
<dbReference type="EMBL" id="OU900102">
    <property type="protein sequence ID" value="CAG9864883.1"/>
    <property type="molecule type" value="Genomic_DNA"/>
</dbReference>
<feature type="compositionally biased region" description="Acidic residues" evidence="1">
    <location>
        <begin position="179"/>
        <end position="188"/>
    </location>
</feature>
<keyword evidence="2" id="KW-0732">Signal</keyword>
<accession>A0A9N9U1E9</accession>
<evidence type="ECO:0000256" key="2">
    <source>
        <dbReference type="SAM" id="SignalP"/>
    </source>
</evidence>
<feature type="region of interest" description="Disordered" evidence="1">
    <location>
        <begin position="69"/>
        <end position="88"/>
    </location>
</feature>
<reference evidence="3" key="1">
    <citation type="submission" date="2022-01" db="EMBL/GenBank/DDBJ databases">
        <authorList>
            <person name="King R."/>
        </authorList>
    </citation>
    <scope>NUCLEOTIDE SEQUENCE</scope>
</reference>
<dbReference type="AlphaFoldDB" id="A0A9N9U1E9"/>
<proteinExistence type="predicted"/>
<evidence type="ECO:0000313" key="4">
    <source>
        <dbReference type="Proteomes" id="UP001153712"/>
    </source>
</evidence>
<feature type="chain" id="PRO_5040150045" evidence="2">
    <location>
        <begin position="21"/>
        <end position="234"/>
    </location>
</feature>
<organism evidence="3 4">
    <name type="scientific">Phyllotreta striolata</name>
    <name type="common">Striped flea beetle</name>
    <name type="synonym">Crioceris striolata</name>
    <dbReference type="NCBI Taxonomy" id="444603"/>
    <lineage>
        <taxon>Eukaryota</taxon>
        <taxon>Metazoa</taxon>
        <taxon>Ecdysozoa</taxon>
        <taxon>Arthropoda</taxon>
        <taxon>Hexapoda</taxon>
        <taxon>Insecta</taxon>
        <taxon>Pterygota</taxon>
        <taxon>Neoptera</taxon>
        <taxon>Endopterygota</taxon>
        <taxon>Coleoptera</taxon>
        <taxon>Polyphaga</taxon>
        <taxon>Cucujiformia</taxon>
        <taxon>Chrysomeloidea</taxon>
        <taxon>Chrysomelidae</taxon>
        <taxon>Galerucinae</taxon>
        <taxon>Alticini</taxon>
        <taxon>Phyllotreta</taxon>
    </lineage>
</organism>
<feature type="region of interest" description="Disordered" evidence="1">
    <location>
        <begin position="126"/>
        <end position="234"/>
    </location>
</feature>